<dbReference type="GO" id="GO:0008652">
    <property type="term" value="P:amino acid biosynthetic process"/>
    <property type="evidence" value="ECO:0007669"/>
    <property type="project" value="UniProtKB-KW"/>
</dbReference>
<keyword evidence="4 8" id="KW-0028">Amino-acid biosynthesis</keyword>
<evidence type="ECO:0000256" key="1">
    <source>
        <dbReference type="ARBA" id="ARBA00003726"/>
    </source>
</evidence>
<accession>A0A4Y8MP18</accession>
<dbReference type="NCBIfam" id="NF009395">
    <property type="entry name" value="PRK12755.1"/>
    <property type="match status" value="1"/>
</dbReference>
<comment type="similarity">
    <text evidence="3 8">Belongs to the class-I DAHP synthase family.</text>
</comment>
<evidence type="ECO:0000313" key="10">
    <source>
        <dbReference type="EMBL" id="TFE39181.1"/>
    </source>
</evidence>
<comment type="pathway">
    <text evidence="2 8">Metabolic intermediate biosynthesis; chorismate biosynthesis; chorismate from D-erythrose 4-phosphate and phosphoenolpyruvate: step 1/7.</text>
</comment>
<dbReference type="Pfam" id="PF00793">
    <property type="entry name" value="DAHP_synth_1"/>
    <property type="match status" value="1"/>
</dbReference>
<name>A0A4Y8MP18_9BURK</name>
<dbReference type="InterPro" id="IPR006218">
    <property type="entry name" value="DAHP1/KDSA"/>
</dbReference>
<dbReference type="GO" id="GO:0009073">
    <property type="term" value="P:aromatic amino acid family biosynthetic process"/>
    <property type="evidence" value="ECO:0007669"/>
    <property type="project" value="UniProtKB-KW"/>
</dbReference>
<evidence type="ECO:0000259" key="9">
    <source>
        <dbReference type="Pfam" id="PF00793"/>
    </source>
</evidence>
<dbReference type="GO" id="GO:0042802">
    <property type="term" value="F:identical protein binding"/>
    <property type="evidence" value="ECO:0007669"/>
    <property type="project" value="UniProtKB-ARBA"/>
</dbReference>
<dbReference type="Proteomes" id="UP000297385">
    <property type="component" value="Unassembled WGS sequence"/>
</dbReference>
<dbReference type="PIRSF" id="PIRSF001361">
    <property type="entry name" value="DAHP_synthase"/>
    <property type="match status" value="1"/>
</dbReference>
<dbReference type="NCBIfam" id="TIGR00034">
    <property type="entry name" value="aroFGH"/>
    <property type="match status" value="1"/>
</dbReference>
<dbReference type="PANTHER" id="PTHR21225:SF12">
    <property type="entry name" value="PHOSPHO-2-DEHYDRO-3-DEOXYHEPTONATE ALDOLASE, TYROSINE-INHIBITED"/>
    <property type="match status" value="1"/>
</dbReference>
<keyword evidence="6 8" id="KW-0057">Aromatic amino acid biosynthesis</keyword>
<evidence type="ECO:0000256" key="2">
    <source>
        <dbReference type="ARBA" id="ARBA00004688"/>
    </source>
</evidence>
<dbReference type="SUPFAM" id="SSF51569">
    <property type="entry name" value="Aldolase"/>
    <property type="match status" value="1"/>
</dbReference>
<dbReference type="GO" id="GO:0009423">
    <property type="term" value="P:chorismate biosynthetic process"/>
    <property type="evidence" value="ECO:0007669"/>
    <property type="project" value="UniProtKB-UniPathway"/>
</dbReference>
<feature type="domain" description="DAHP synthetase I/KDSA" evidence="9">
    <location>
        <begin position="79"/>
        <end position="372"/>
    </location>
</feature>
<evidence type="ECO:0000256" key="8">
    <source>
        <dbReference type="PIRNR" id="PIRNR001361"/>
    </source>
</evidence>
<dbReference type="FunFam" id="3.20.20.70:FF:000005">
    <property type="entry name" value="Phospho-2-dehydro-3-deoxyheptonate aldolase"/>
    <property type="match status" value="1"/>
</dbReference>
<dbReference type="PANTHER" id="PTHR21225">
    <property type="entry name" value="PHOSPHO-2-DEHYDRO-3-DEOXYHEPTONATE ALDOLASE DAHP SYNTHETASE"/>
    <property type="match status" value="1"/>
</dbReference>
<gene>
    <name evidence="10" type="ORF">E2553_20165</name>
</gene>
<proteinExistence type="inferred from homology"/>
<evidence type="ECO:0000313" key="11">
    <source>
        <dbReference type="Proteomes" id="UP000297385"/>
    </source>
</evidence>
<comment type="catalytic activity">
    <reaction evidence="7 8">
        <text>D-erythrose 4-phosphate + phosphoenolpyruvate + H2O = 7-phospho-2-dehydro-3-deoxy-D-arabino-heptonate + phosphate</text>
        <dbReference type="Rhea" id="RHEA:14717"/>
        <dbReference type="ChEBI" id="CHEBI:15377"/>
        <dbReference type="ChEBI" id="CHEBI:16897"/>
        <dbReference type="ChEBI" id="CHEBI:43474"/>
        <dbReference type="ChEBI" id="CHEBI:58394"/>
        <dbReference type="ChEBI" id="CHEBI:58702"/>
        <dbReference type="EC" id="2.5.1.54"/>
    </reaction>
</comment>
<dbReference type="EMBL" id="SNVI01000002">
    <property type="protein sequence ID" value="TFE39181.1"/>
    <property type="molecule type" value="Genomic_DNA"/>
</dbReference>
<dbReference type="InterPro" id="IPR006219">
    <property type="entry name" value="DAHP_synth_1"/>
</dbReference>
<dbReference type="InterPro" id="IPR013785">
    <property type="entry name" value="Aldolase_TIM"/>
</dbReference>
<sequence length="399" mass="43073">MLHLTIGQCRLRIAKDWLHYQSQVGLKIFKEPIDMSLTEQTTKVALDIRVPSPYSLKAELPLHPVGGRFVSRARVAIRNILLGESDKLLVVVGPCSIHEPKAALDYARRLASLRTTLGSDLEIVMRAYFEKPRTCLGWKGFVNDPHLNESYDIEAGLRLARQLLLEITALGLPVATEFLDVTTHQYLSDLVSWGAIGARTTESQIHREMASGLPCAIGFKNGTDGNVKIAIDAIRSASAPHHFLAISEDGSAIRRSTAGNPSAHLVLRGGKQPNYDSRSVDLACSSLASHGLAMRIMIDASHGNSGKFHMNQLAVCESIGSQLAAGERRIAGVMIESHLVAGNQPLNGDVPLVYGQSVTDACVSWNDTVAVLTELAHSVRLRREAGAALTQMGAPAATV</sequence>
<keyword evidence="5 8" id="KW-0808">Transferase</keyword>
<comment type="function">
    <text evidence="1 8">Stereospecific condensation of phosphoenolpyruvate (PEP) and D-erythrose-4-phosphate (E4P) giving rise to 3-deoxy-D-arabino-heptulosonate-7-phosphate (DAHP).</text>
</comment>
<dbReference type="GO" id="GO:0003849">
    <property type="term" value="F:3-deoxy-7-phosphoheptulonate synthase activity"/>
    <property type="evidence" value="ECO:0007669"/>
    <property type="project" value="UniProtKB-EC"/>
</dbReference>
<dbReference type="AlphaFoldDB" id="A0A4Y8MP18"/>
<protein>
    <recommendedName>
        <fullName evidence="8">Phospho-2-dehydro-3-deoxyheptonate aldolase</fullName>
        <ecNumber evidence="8">2.5.1.54</ecNumber>
    </recommendedName>
</protein>
<dbReference type="NCBIfam" id="NF009396">
    <property type="entry name" value="PRK12756.1"/>
    <property type="match status" value="1"/>
</dbReference>
<evidence type="ECO:0000256" key="4">
    <source>
        <dbReference type="ARBA" id="ARBA00022605"/>
    </source>
</evidence>
<dbReference type="UniPathway" id="UPA00053">
    <property type="reaction ID" value="UER00084"/>
</dbReference>
<comment type="caution">
    <text evidence="10">The sequence shown here is derived from an EMBL/GenBank/DDBJ whole genome shotgun (WGS) entry which is preliminary data.</text>
</comment>
<dbReference type="GO" id="GO:0005737">
    <property type="term" value="C:cytoplasm"/>
    <property type="evidence" value="ECO:0007669"/>
    <property type="project" value="TreeGrafter"/>
</dbReference>
<dbReference type="Gene3D" id="3.20.20.70">
    <property type="entry name" value="Aldolase class I"/>
    <property type="match status" value="1"/>
</dbReference>
<dbReference type="EC" id="2.5.1.54" evidence="8"/>
<organism evidence="10 11">
    <name type="scientific">Paraburkholderia dipogonis</name>
    <dbReference type="NCBI Taxonomy" id="1211383"/>
    <lineage>
        <taxon>Bacteria</taxon>
        <taxon>Pseudomonadati</taxon>
        <taxon>Pseudomonadota</taxon>
        <taxon>Betaproteobacteria</taxon>
        <taxon>Burkholderiales</taxon>
        <taxon>Burkholderiaceae</taxon>
        <taxon>Paraburkholderia</taxon>
    </lineage>
</organism>
<evidence type="ECO:0000256" key="7">
    <source>
        <dbReference type="ARBA" id="ARBA00047508"/>
    </source>
</evidence>
<evidence type="ECO:0000256" key="6">
    <source>
        <dbReference type="ARBA" id="ARBA00023141"/>
    </source>
</evidence>
<evidence type="ECO:0000256" key="5">
    <source>
        <dbReference type="ARBA" id="ARBA00022679"/>
    </source>
</evidence>
<reference evidence="10 11" key="1">
    <citation type="submission" date="2019-03" db="EMBL/GenBank/DDBJ databases">
        <title>Complete Genome Sequence of Paraburkholderia dipogonis ICMP 19430T, a Nitrogen-fixing Symbiont of the South African Invasive Legume Dipogon lignosus in New Zealand.</title>
        <authorList>
            <person name="De Meyer S.E."/>
        </authorList>
    </citation>
    <scope>NUCLEOTIDE SEQUENCE [LARGE SCALE GENOMIC DNA]</scope>
    <source>
        <strain evidence="10 11">ICMP 19430</strain>
    </source>
</reference>
<evidence type="ECO:0000256" key="3">
    <source>
        <dbReference type="ARBA" id="ARBA00007985"/>
    </source>
</evidence>